<evidence type="ECO:0000256" key="2">
    <source>
        <dbReference type="ARBA" id="ARBA00022723"/>
    </source>
</evidence>
<feature type="domain" description="Fe2OG dioxygenase" evidence="8">
    <location>
        <begin position="132"/>
        <end position="231"/>
    </location>
</feature>
<evidence type="ECO:0000259" key="8">
    <source>
        <dbReference type="PROSITE" id="PS51471"/>
    </source>
</evidence>
<evidence type="ECO:0000313" key="11">
    <source>
        <dbReference type="EMBL" id="CAF2137208.1"/>
    </source>
</evidence>
<dbReference type="GO" id="GO:0004656">
    <property type="term" value="F:procollagen-proline 4-dioxygenase activity"/>
    <property type="evidence" value="ECO:0007669"/>
    <property type="project" value="TreeGrafter"/>
</dbReference>
<gene>
    <name evidence="9" type="ORF">KQP761_LOCUS15042</name>
    <name evidence="12" type="ORF">MBJ925_LOCUS36400</name>
    <name evidence="11" type="ORF">WKI299_LOCUS27583</name>
    <name evidence="10" type="ORF">XDN619_LOCUS23843</name>
</gene>
<dbReference type="PANTHER" id="PTHR10869:SF236">
    <property type="entry name" value="PROLYL 4-HYDROXYLASE ALPHA SUBUNIT DOMAIN-CONTAINING PROTEIN"/>
    <property type="match status" value="1"/>
</dbReference>
<comment type="caution">
    <text evidence="9">The sequence shown here is derived from an EMBL/GenBank/DDBJ whole genome shotgun (WGS) entry which is preliminary data.</text>
</comment>
<keyword evidence="6" id="KW-0408">Iron</keyword>
<dbReference type="EMBL" id="CAJNRF010012063">
    <property type="protein sequence ID" value="CAF2137208.1"/>
    <property type="molecule type" value="Genomic_DNA"/>
</dbReference>
<evidence type="ECO:0000256" key="7">
    <source>
        <dbReference type="PROSITE-ProRule" id="PRU00339"/>
    </source>
</evidence>
<evidence type="ECO:0000256" key="3">
    <source>
        <dbReference type="ARBA" id="ARBA00022896"/>
    </source>
</evidence>
<dbReference type="Proteomes" id="UP000663856">
    <property type="component" value="Unassembled WGS sequence"/>
</dbReference>
<dbReference type="Pfam" id="PF13640">
    <property type="entry name" value="2OG-FeII_Oxy_3"/>
    <property type="match status" value="1"/>
</dbReference>
<dbReference type="GO" id="GO:0005506">
    <property type="term" value="F:iron ion binding"/>
    <property type="evidence" value="ECO:0007669"/>
    <property type="project" value="InterPro"/>
</dbReference>
<reference evidence="9" key="1">
    <citation type="submission" date="2021-02" db="EMBL/GenBank/DDBJ databases">
        <authorList>
            <person name="Nowell W R."/>
        </authorList>
    </citation>
    <scope>NUCLEOTIDE SEQUENCE</scope>
</reference>
<dbReference type="InterPro" id="IPR045054">
    <property type="entry name" value="P4HA-like"/>
</dbReference>
<protein>
    <recommendedName>
        <fullName evidence="8">Fe2OG dioxygenase domain-containing protein</fullName>
    </recommendedName>
</protein>
<dbReference type="InterPro" id="IPR044862">
    <property type="entry name" value="Pro_4_hyd_alph_FE2OG_OXY"/>
</dbReference>
<dbReference type="SUPFAM" id="SSF116846">
    <property type="entry name" value="MIT domain"/>
    <property type="match status" value="1"/>
</dbReference>
<dbReference type="EMBL" id="CAJNRE010020082">
    <property type="protein sequence ID" value="CAF2221430.1"/>
    <property type="molecule type" value="Genomic_DNA"/>
</dbReference>
<accession>A0A815U3I7</accession>
<comment type="cofactor">
    <cofactor evidence="1">
        <name>L-ascorbate</name>
        <dbReference type="ChEBI" id="CHEBI:38290"/>
    </cofactor>
</comment>
<keyword evidence="2" id="KW-0479">Metal-binding</keyword>
<keyword evidence="5" id="KW-0560">Oxidoreductase</keyword>
<evidence type="ECO:0000256" key="1">
    <source>
        <dbReference type="ARBA" id="ARBA00001961"/>
    </source>
</evidence>
<dbReference type="InterPro" id="IPR019734">
    <property type="entry name" value="TPR_rpt"/>
</dbReference>
<dbReference type="Proteomes" id="UP000663834">
    <property type="component" value="Unassembled WGS sequence"/>
</dbReference>
<evidence type="ECO:0000256" key="6">
    <source>
        <dbReference type="ARBA" id="ARBA00023004"/>
    </source>
</evidence>
<keyword evidence="4" id="KW-0223">Dioxygenase</keyword>
<keyword evidence="7" id="KW-0802">TPR repeat</keyword>
<dbReference type="EMBL" id="CAJNRG010010833">
    <property type="protein sequence ID" value="CAF2126398.1"/>
    <property type="molecule type" value="Genomic_DNA"/>
</dbReference>
<name>A0A815U3I7_9BILA</name>
<dbReference type="InterPro" id="IPR005123">
    <property type="entry name" value="Oxoglu/Fe-dep_dioxygenase_dom"/>
</dbReference>
<dbReference type="OrthoDB" id="69177at2759"/>
<dbReference type="Proteomes" id="UP000663824">
    <property type="component" value="Unassembled WGS sequence"/>
</dbReference>
<keyword evidence="3" id="KW-0847">Vitamin C</keyword>
<dbReference type="GO" id="GO:0005783">
    <property type="term" value="C:endoplasmic reticulum"/>
    <property type="evidence" value="ECO:0007669"/>
    <property type="project" value="TreeGrafter"/>
</dbReference>
<evidence type="ECO:0000256" key="4">
    <source>
        <dbReference type="ARBA" id="ARBA00022964"/>
    </source>
</evidence>
<dbReference type="InterPro" id="IPR006620">
    <property type="entry name" value="Pro_4_hyd_alph"/>
</dbReference>
<feature type="repeat" description="TPR" evidence="7">
    <location>
        <begin position="246"/>
        <end position="279"/>
    </location>
</feature>
<evidence type="ECO:0000256" key="5">
    <source>
        <dbReference type="ARBA" id="ARBA00023002"/>
    </source>
</evidence>
<evidence type="ECO:0000313" key="13">
    <source>
        <dbReference type="Proteomes" id="UP000663834"/>
    </source>
</evidence>
<evidence type="ECO:0000313" key="10">
    <source>
        <dbReference type="EMBL" id="CAF2126398.1"/>
    </source>
</evidence>
<dbReference type="InterPro" id="IPR036181">
    <property type="entry name" value="MIT_dom_sf"/>
</dbReference>
<evidence type="ECO:0000313" key="9">
    <source>
        <dbReference type="EMBL" id="CAF1508775.1"/>
    </source>
</evidence>
<dbReference type="PANTHER" id="PTHR10869">
    <property type="entry name" value="PROLYL 4-HYDROXYLASE ALPHA SUBUNIT"/>
    <property type="match status" value="1"/>
</dbReference>
<dbReference type="Gene3D" id="1.20.58.80">
    <property type="entry name" value="Phosphotransferase system, lactose/cellobiose-type IIA subunit"/>
    <property type="match status" value="1"/>
</dbReference>
<proteinExistence type="predicted"/>
<sequence>MITCIQCENNNMGDEGSIQNLEVDWNEFLIKFHAQNEQAKQNLRKVDLFPGKDLVCFVLHNVFAPEECQFLIDSIENIGFNKLLYGENYRTNTRTQIKQTDLANEFFLRVQDFLPKQWPGHKNTSHWELMNLNDHLRICRYEPGQFFAPHFDGIFKKSYMEQSQLTIMAYLNDSYTGGHTNFLDDNTKPHDITYALKPETGMVLIFQHDLFHEGETVSTGKKYIMRSDVMYKRTLIEPMSTKEHEARELLAQAEQFEDQSNYDEASKCYRKAYKLWPELEKEFGK</sequence>
<dbReference type="EMBL" id="CAJNOW010007248">
    <property type="protein sequence ID" value="CAF1508775.1"/>
    <property type="molecule type" value="Genomic_DNA"/>
</dbReference>
<dbReference type="Gene3D" id="2.60.120.620">
    <property type="entry name" value="q2cbj1_9rhob like domain"/>
    <property type="match status" value="1"/>
</dbReference>
<dbReference type="AlphaFoldDB" id="A0A815U3I7"/>
<dbReference type="PROSITE" id="PS51471">
    <property type="entry name" value="FE2OG_OXY"/>
    <property type="match status" value="1"/>
</dbReference>
<evidence type="ECO:0000313" key="12">
    <source>
        <dbReference type="EMBL" id="CAF2221430.1"/>
    </source>
</evidence>
<dbReference type="PROSITE" id="PS50005">
    <property type="entry name" value="TPR"/>
    <property type="match status" value="1"/>
</dbReference>
<organism evidence="9 13">
    <name type="scientific">Rotaria magnacalcarata</name>
    <dbReference type="NCBI Taxonomy" id="392030"/>
    <lineage>
        <taxon>Eukaryota</taxon>
        <taxon>Metazoa</taxon>
        <taxon>Spiralia</taxon>
        <taxon>Gnathifera</taxon>
        <taxon>Rotifera</taxon>
        <taxon>Eurotatoria</taxon>
        <taxon>Bdelloidea</taxon>
        <taxon>Philodinida</taxon>
        <taxon>Philodinidae</taxon>
        <taxon>Rotaria</taxon>
    </lineage>
</organism>
<dbReference type="Proteomes" id="UP000663887">
    <property type="component" value="Unassembled WGS sequence"/>
</dbReference>
<dbReference type="SMART" id="SM00702">
    <property type="entry name" value="P4Hc"/>
    <property type="match status" value="1"/>
</dbReference>
<dbReference type="GO" id="GO:0031418">
    <property type="term" value="F:L-ascorbic acid binding"/>
    <property type="evidence" value="ECO:0007669"/>
    <property type="project" value="UniProtKB-KW"/>
</dbReference>